<evidence type="ECO:0000259" key="13">
    <source>
        <dbReference type="PROSITE" id="PS50026"/>
    </source>
</evidence>
<comment type="caution">
    <text evidence="11">Lacks conserved residue(s) required for the propagation of feature annotation.</text>
</comment>
<proteinExistence type="predicted"/>
<dbReference type="FunFam" id="2.60.120.290:FF:000002">
    <property type="entry name" value="Signal peptide, CUB domain and EGF-like domain-containing 2"/>
    <property type="match status" value="1"/>
</dbReference>
<dbReference type="PANTHER" id="PTHR24046:SF4">
    <property type="entry name" value="SIGNAL PEPTIDE, CUB AND EGF-LIKE DOMAIN-CONTAINING PROTEIN 1"/>
    <property type="match status" value="1"/>
</dbReference>
<evidence type="ECO:0000313" key="15">
    <source>
        <dbReference type="Proteomes" id="UP000265140"/>
    </source>
</evidence>
<evidence type="ECO:0000256" key="3">
    <source>
        <dbReference type="ARBA" id="ARBA00022525"/>
    </source>
</evidence>
<evidence type="ECO:0000256" key="5">
    <source>
        <dbReference type="ARBA" id="ARBA00022729"/>
    </source>
</evidence>
<dbReference type="PANTHER" id="PTHR24046">
    <property type="entry name" value="SIGNAL PEPTIDE, CUB AND EGF-LIKE DOMAIN-CONTAINING"/>
    <property type="match status" value="1"/>
</dbReference>
<dbReference type="FunFam" id="2.10.25.10:FF:000032">
    <property type="entry name" value="signal peptide, CUB and EGF-like domain-containing protein 2 isoform X1"/>
    <property type="match status" value="1"/>
</dbReference>
<evidence type="ECO:0000256" key="2">
    <source>
        <dbReference type="ARBA" id="ARBA00022473"/>
    </source>
</evidence>
<evidence type="ECO:0000313" key="14">
    <source>
        <dbReference type="Ensembl" id="ENSELUP00000051113.2"/>
    </source>
</evidence>
<evidence type="ECO:0000256" key="9">
    <source>
        <dbReference type="ARBA" id="ARBA00023180"/>
    </source>
</evidence>
<keyword evidence="2" id="KW-0217">Developmental protein</keyword>
<evidence type="ECO:0000256" key="11">
    <source>
        <dbReference type="PROSITE-ProRule" id="PRU00076"/>
    </source>
</evidence>
<keyword evidence="3" id="KW-0964">Secreted</keyword>
<dbReference type="InterPro" id="IPR026823">
    <property type="entry name" value="cEGF"/>
</dbReference>
<dbReference type="PROSITE" id="PS01186">
    <property type="entry name" value="EGF_2"/>
    <property type="match status" value="4"/>
</dbReference>
<dbReference type="Pfam" id="PF12947">
    <property type="entry name" value="EGF_3"/>
    <property type="match status" value="1"/>
</dbReference>
<dbReference type="GO" id="GO:0005615">
    <property type="term" value="C:extracellular space"/>
    <property type="evidence" value="ECO:0007669"/>
    <property type="project" value="TreeGrafter"/>
</dbReference>
<dbReference type="FunFam" id="2.10.25.10:FF:000008">
    <property type="entry name" value="Signal peptide, CUB domain, EGF-like 2"/>
    <property type="match status" value="2"/>
</dbReference>
<dbReference type="SMART" id="SM00042">
    <property type="entry name" value="CUB"/>
    <property type="match status" value="1"/>
</dbReference>
<dbReference type="Gene3D" id="2.10.25.10">
    <property type="entry name" value="Laminin"/>
    <property type="match status" value="9"/>
</dbReference>
<dbReference type="Pfam" id="PF14670">
    <property type="entry name" value="FXa_inhibition"/>
    <property type="match status" value="3"/>
</dbReference>
<dbReference type="SMART" id="SM01411">
    <property type="entry name" value="Ephrin_rec_like"/>
    <property type="match status" value="1"/>
</dbReference>
<feature type="domain" description="EGF-like" evidence="13">
    <location>
        <begin position="107"/>
        <end position="143"/>
    </location>
</feature>
<evidence type="ECO:0000256" key="1">
    <source>
        <dbReference type="ARBA" id="ARBA00004613"/>
    </source>
</evidence>
<dbReference type="GO" id="GO:0007165">
    <property type="term" value="P:signal transduction"/>
    <property type="evidence" value="ECO:0007669"/>
    <property type="project" value="TreeGrafter"/>
</dbReference>
<dbReference type="Pfam" id="PF07699">
    <property type="entry name" value="Ephrin_rec_like"/>
    <property type="match status" value="1"/>
</dbReference>
<dbReference type="FunFam" id="2.10.25.10:FF:000028">
    <property type="entry name" value="Signal peptide, CUB domain and EGF-like domain-containing 2"/>
    <property type="match status" value="1"/>
</dbReference>
<name>A0A6Q2XCA0_ESOLU</name>
<evidence type="ECO:0000256" key="8">
    <source>
        <dbReference type="ARBA" id="ARBA00023157"/>
    </source>
</evidence>
<dbReference type="AlphaFoldDB" id="A0A6Q2XCA0"/>
<dbReference type="SUPFAM" id="SSF57184">
    <property type="entry name" value="Growth factor receptor domain"/>
    <property type="match status" value="4"/>
</dbReference>
<dbReference type="FunFam" id="2.10.25.10:FF:000199">
    <property type="entry name" value="signal peptide, CUB and EGF-like domain-containing protein 2 isoform X2"/>
    <property type="match status" value="1"/>
</dbReference>
<evidence type="ECO:0000259" key="12">
    <source>
        <dbReference type="PROSITE" id="PS01180"/>
    </source>
</evidence>
<dbReference type="FunFam" id="2.10.25.10:FF:000124">
    <property type="entry name" value="Signal peptide, CUB domain and EGF-like domain-containing 3"/>
    <property type="match status" value="1"/>
</dbReference>
<evidence type="ECO:0000256" key="7">
    <source>
        <dbReference type="ARBA" id="ARBA00022837"/>
    </source>
</evidence>
<dbReference type="InterPro" id="IPR052071">
    <property type="entry name" value="SCUB_EGF-like_domain"/>
</dbReference>
<gene>
    <name evidence="14" type="primary">SCUBE1</name>
</gene>
<dbReference type="PROSITE" id="PS50026">
    <property type="entry name" value="EGF_3"/>
    <property type="match status" value="3"/>
</dbReference>
<keyword evidence="4 11" id="KW-0245">EGF-like domain</keyword>
<reference evidence="14" key="2">
    <citation type="submission" date="2020-02" db="EMBL/GenBank/DDBJ databases">
        <title>Esox lucius (northern pike) genome, fEsoLuc1, primary haplotype.</title>
        <authorList>
            <person name="Myers G."/>
            <person name="Karagic N."/>
            <person name="Meyer A."/>
            <person name="Pippel M."/>
            <person name="Reichard M."/>
            <person name="Winkler S."/>
            <person name="Tracey A."/>
            <person name="Sims Y."/>
            <person name="Howe K."/>
            <person name="Rhie A."/>
            <person name="Formenti G."/>
            <person name="Durbin R."/>
            <person name="Fedrigo O."/>
            <person name="Jarvis E.D."/>
        </authorList>
    </citation>
    <scope>NUCLEOTIDE SEQUENCE [LARGE SCALE GENOMIC DNA]</scope>
</reference>
<reference evidence="14" key="4">
    <citation type="submission" date="2025-09" db="UniProtKB">
        <authorList>
            <consortium name="Ensembl"/>
        </authorList>
    </citation>
    <scope>IDENTIFICATION</scope>
</reference>
<evidence type="ECO:0000256" key="6">
    <source>
        <dbReference type="ARBA" id="ARBA00022737"/>
    </source>
</evidence>
<reference evidence="15" key="1">
    <citation type="journal article" date="2014" name="PLoS ONE">
        <title>The genome and linkage map of the northern pike (Esox lucius): conserved synteny revealed between the salmonid sister group and the Neoteleostei.</title>
        <authorList>
            <person name="Rondeau E.B."/>
            <person name="Minkley D.R."/>
            <person name="Leong J.S."/>
            <person name="Messmer A.M."/>
            <person name="Jantzen J.R."/>
            <person name="von Schalburg K.R."/>
            <person name="Lemon C."/>
            <person name="Bird N.H."/>
            <person name="Koop B.F."/>
        </authorList>
    </citation>
    <scope>NUCLEOTIDE SEQUENCE</scope>
</reference>
<dbReference type="FunFam" id="2.10.25.10:FF:000030">
    <property type="entry name" value="Signal peptide, CUB domain and EGF-like domain-containing 2"/>
    <property type="match status" value="1"/>
</dbReference>
<dbReference type="Proteomes" id="UP000265140">
    <property type="component" value="Chromosome 23"/>
</dbReference>
<dbReference type="CDD" id="cd00054">
    <property type="entry name" value="EGF_CA"/>
    <property type="match status" value="4"/>
</dbReference>
<dbReference type="FunFam" id="2.10.25.10:FF:000035">
    <property type="entry name" value="Signal peptide, CUB domain and EGF-like domain-containing 2"/>
    <property type="match status" value="1"/>
</dbReference>
<protein>
    <recommendedName>
        <fullName evidence="10">Signal peptide, CUB and EGF-like domain-containing protein 2</fullName>
    </recommendedName>
</protein>
<dbReference type="SUPFAM" id="SSF49854">
    <property type="entry name" value="Spermadhesin, CUB domain"/>
    <property type="match status" value="1"/>
</dbReference>
<dbReference type="InterPro" id="IPR011641">
    <property type="entry name" value="Tyr-kin_ephrin_A/B_rcpt-like"/>
</dbReference>
<dbReference type="Pfam" id="PF00431">
    <property type="entry name" value="CUB"/>
    <property type="match status" value="1"/>
</dbReference>
<feature type="domain" description="EGF-like" evidence="13">
    <location>
        <begin position="24"/>
        <end position="64"/>
    </location>
</feature>
<organism evidence="14 15">
    <name type="scientific">Esox lucius</name>
    <name type="common">Northern pike</name>
    <dbReference type="NCBI Taxonomy" id="8010"/>
    <lineage>
        <taxon>Eukaryota</taxon>
        <taxon>Metazoa</taxon>
        <taxon>Chordata</taxon>
        <taxon>Craniata</taxon>
        <taxon>Vertebrata</taxon>
        <taxon>Euteleostomi</taxon>
        <taxon>Actinopterygii</taxon>
        <taxon>Neopterygii</taxon>
        <taxon>Teleostei</taxon>
        <taxon>Protacanthopterygii</taxon>
        <taxon>Esociformes</taxon>
        <taxon>Esocidae</taxon>
        <taxon>Esox</taxon>
    </lineage>
</organism>
<dbReference type="Bgee" id="ENSELUG00000019415">
    <property type="expression patterns" value="Expressed in bone element and 13 other cell types or tissues"/>
</dbReference>
<dbReference type="InterPro" id="IPR000742">
    <property type="entry name" value="EGF"/>
</dbReference>
<dbReference type="Gene3D" id="2.10.50.10">
    <property type="entry name" value="Tumor Necrosis Factor Receptor, subunit A, domain 2"/>
    <property type="match status" value="1"/>
</dbReference>
<dbReference type="Pfam" id="PF12662">
    <property type="entry name" value="cEGF"/>
    <property type="match status" value="1"/>
</dbReference>
<dbReference type="GO" id="GO:0005509">
    <property type="term" value="F:calcium ion binding"/>
    <property type="evidence" value="ECO:0007669"/>
    <property type="project" value="InterPro"/>
</dbReference>
<dbReference type="InterPro" id="IPR001881">
    <property type="entry name" value="EGF-like_Ca-bd_dom"/>
</dbReference>
<feature type="disulfide bond" evidence="11">
    <location>
        <begin position="349"/>
        <end position="359"/>
    </location>
</feature>
<dbReference type="PROSITE" id="PS01187">
    <property type="entry name" value="EGF_CA"/>
    <property type="match status" value="3"/>
</dbReference>
<evidence type="ECO:0000256" key="10">
    <source>
        <dbReference type="ARBA" id="ARBA00067359"/>
    </source>
</evidence>
<dbReference type="FunFam" id="2.10.25.10:FF:000110">
    <property type="entry name" value="Signal peptide, CUB domain and EGF-like domain-containing 1"/>
    <property type="match status" value="1"/>
</dbReference>
<dbReference type="InterPro" id="IPR024731">
    <property type="entry name" value="NELL2-like_EGF"/>
</dbReference>
<dbReference type="SMART" id="SM00181">
    <property type="entry name" value="EGF"/>
    <property type="match status" value="10"/>
</dbReference>
<keyword evidence="8 11" id="KW-1015">Disulfide bond</keyword>
<keyword evidence="6" id="KW-0677">Repeat</keyword>
<keyword evidence="7" id="KW-0106">Calcium</keyword>
<dbReference type="Ensembl" id="ENSELUT00000059531.2">
    <property type="protein sequence ID" value="ENSELUP00000051113.2"/>
    <property type="gene ID" value="ENSELUG00000019415.3"/>
</dbReference>
<feature type="domain" description="EGF-like" evidence="13">
    <location>
        <begin position="345"/>
        <end position="383"/>
    </location>
</feature>
<dbReference type="InterPro" id="IPR018097">
    <property type="entry name" value="EGF_Ca-bd_CS"/>
</dbReference>
<dbReference type="PROSITE" id="PS01180">
    <property type="entry name" value="CUB"/>
    <property type="match status" value="1"/>
</dbReference>
<feature type="domain" description="CUB" evidence="12">
    <location>
        <begin position="784"/>
        <end position="896"/>
    </location>
</feature>
<dbReference type="Pfam" id="PF07645">
    <property type="entry name" value="EGF_CA"/>
    <property type="match status" value="2"/>
</dbReference>
<comment type="subcellular location">
    <subcellularLocation>
        <location evidence="1">Secreted</location>
    </subcellularLocation>
</comment>
<dbReference type="SMART" id="SM00179">
    <property type="entry name" value="EGF_CA"/>
    <property type="match status" value="8"/>
</dbReference>
<dbReference type="GO" id="GO:0009986">
    <property type="term" value="C:cell surface"/>
    <property type="evidence" value="ECO:0007669"/>
    <property type="project" value="TreeGrafter"/>
</dbReference>
<dbReference type="InterPro" id="IPR000152">
    <property type="entry name" value="EGF-type_Asp/Asn_hydroxyl_site"/>
</dbReference>
<dbReference type="Gene3D" id="2.60.120.290">
    <property type="entry name" value="Spermadhesin, CUB domain"/>
    <property type="match status" value="1"/>
</dbReference>
<dbReference type="InterPro" id="IPR035914">
    <property type="entry name" value="Sperma_CUB_dom_sf"/>
</dbReference>
<dbReference type="InterPro" id="IPR009030">
    <property type="entry name" value="Growth_fac_rcpt_cys_sf"/>
</dbReference>
<reference evidence="14" key="3">
    <citation type="submission" date="2025-08" db="UniProtKB">
        <authorList>
            <consortium name="Ensembl"/>
        </authorList>
    </citation>
    <scope>IDENTIFICATION</scope>
</reference>
<dbReference type="PROSITE" id="PS00010">
    <property type="entry name" value="ASX_HYDROXYL"/>
    <property type="match status" value="6"/>
</dbReference>
<keyword evidence="5" id="KW-0732">Signal</keyword>
<evidence type="ECO:0000256" key="4">
    <source>
        <dbReference type="ARBA" id="ARBA00022536"/>
    </source>
</evidence>
<dbReference type="InterPro" id="IPR049883">
    <property type="entry name" value="NOTCH1_EGF-like"/>
</dbReference>
<accession>A0A6Q2XCA0</accession>
<dbReference type="GeneTree" id="ENSGT00940000153185"/>
<keyword evidence="15" id="KW-1185">Reference proteome</keyword>
<dbReference type="CDD" id="cd00041">
    <property type="entry name" value="CUB"/>
    <property type="match status" value="1"/>
</dbReference>
<sequence length="974" mass="109070">NLIWIDETHLDLWFTYVSPVISPDADECSEATDDCHIDALCQNTPKSFKCICKPGYKGDGKQCEDMDECENDYNGGCVHECINIPGNYRCTCYDGFMLAHDGHNCLDVDECLDNNGGCQQVCVNTMGSYECLCTQGFFLSDNQHTCIHRSDDGMNCMNKDHGCAHICRETPKGGVACECRPGFELAKNQRDCTLTCNYGNGGCQHTCDDTDVGPVCGCHQKYALHSDSKTCIERDEAAIESSEFNATSVADVDKRVKRRLLMETCAVNNGGCDRTCKDTATGVRCSCPVGFTLQPDGKTCKDIDECQEAFNNGGCDHFCRNTVGSFECSCQKGHKLLTDERTCQDIDECSFERTCDHTCINYPGSFECVCQQGYTLYGLTHCGDIDECSINNGSCEHGCVNTQGGYECVCPPSQKLHWNKKDCIEAVKCSPNGKPAPRAQLSCDKRGGVEVCSLSCPSNALFLADSENSYTLSCGVPVQPGKAPQKRNATTALLTCADTIAPPIKQKARFKIKDAKCHLRPRNKEKHRETTKPSLQVTFVNLKCDSSKKRRRGRKSPSKEVSHITAEFEMEMKEEEASGQCECLRERMKQRLQNAMRTLRKSINKQQFYIHFSGTEYEVAQKPALHIEHCSTGQVLRDGKCVHCAPGHHYNSSNHRCIRCPAGTYQSEFGQNYCINCPGNTTTDFDGATNVSHCKSKAGHTYFKITSPWLALFSGPFNKLAGCPEILIAEFQIYLGIIISVLHSITLDGQRCVKLPIKNSPNLDLVFNNAEAGNTFDMKYINVCGGELGDYTGYIESPNYPGDYPSNVDCIWTINPPHKRRILIVVPEIFLPIEDECGDVLVMRKSALPTSITTYETCQTYERPIAFTSRSRKLWIQFKSNEGNSGKGFQVPYVTYDEDYQQLIEDIVRDGRLYASENHQEILKDKKLIKALFDVLAHPQNYFRYTAQESKEMFPRSFIKFLRSKVTRFLRPYK</sequence>
<keyword evidence="9" id="KW-0325">Glycoprotein</keyword>
<dbReference type="InterPro" id="IPR000859">
    <property type="entry name" value="CUB_dom"/>
</dbReference>